<proteinExistence type="predicted"/>
<reference evidence="2" key="1">
    <citation type="journal article" date="2019" name="Sci. Rep.">
        <title>Draft genome of Tanacetum cinerariifolium, the natural source of mosquito coil.</title>
        <authorList>
            <person name="Yamashiro T."/>
            <person name="Shiraishi A."/>
            <person name="Satake H."/>
            <person name="Nakayama K."/>
        </authorList>
    </citation>
    <scope>NUCLEOTIDE SEQUENCE</scope>
</reference>
<evidence type="ECO:0000256" key="1">
    <source>
        <dbReference type="SAM" id="MobiDB-lite"/>
    </source>
</evidence>
<protein>
    <submittedName>
        <fullName evidence="2">Uncharacterized protein</fullName>
    </submittedName>
</protein>
<dbReference type="AlphaFoldDB" id="A0A699U407"/>
<feature type="non-terminal residue" evidence="2">
    <location>
        <position position="1"/>
    </location>
</feature>
<evidence type="ECO:0000313" key="2">
    <source>
        <dbReference type="EMBL" id="GFD16018.1"/>
    </source>
</evidence>
<accession>A0A699U407</accession>
<gene>
    <name evidence="2" type="ORF">Tci_887987</name>
</gene>
<name>A0A699U407_TANCI</name>
<dbReference type="EMBL" id="BKCJ011290487">
    <property type="protein sequence ID" value="GFD16018.1"/>
    <property type="molecule type" value="Genomic_DNA"/>
</dbReference>
<feature type="region of interest" description="Disordered" evidence="1">
    <location>
        <begin position="76"/>
        <end position="96"/>
    </location>
</feature>
<organism evidence="2">
    <name type="scientific">Tanacetum cinerariifolium</name>
    <name type="common">Dalmatian daisy</name>
    <name type="synonym">Chrysanthemum cinerariifolium</name>
    <dbReference type="NCBI Taxonomy" id="118510"/>
    <lineage>
        <taxon>Eukaryota</taxon>
        <taxon>Viridiplantae</taxon>
        <taxon>Streptophyta</taxon>
        <taxon>Embryophyta</taxon>
        <taxon>Tracheophyta</taxon>
        <taxon>Spermatophyta</taxon>
        <taxon>Magnoliopsida</taxon>
        <taxon>eudicotyledons</taxon>
        <taxon>Gunneridae</taxon>
        <taxon>Pentapetalae</taxon>
        <taxon>asterids</taxon>
        <taxon>campanulids</taxon>
        <taxon>Asterales</taxon>
        <taxon>Asteraceae</taxon>
        <taxon>Asteroideae</taxon>
        <taxon>Anthemideae</taxon>
        <taxon>Anthemidinae</taxon>
        <taxon>Tanacetum</taxon>
    </lineage>
</organism>
<sequence length="96" mass="10816">EYPACIAVQTQHVGDLVGQRGAHLHRRAFATYRCAEQVRQHGTAKDQRRHPQRDRFLRVVDLVDDQVVAGLDILSEAMIDPPHGEPGQGEQPDDLR</sequence>
<comment type="caution">
    <text evidence="2">The sequence shown here is derived from an EMBL/GenBank/DDBJ whole genome shotgun (WGS) entry which is preliminary data.</text>
</comment>